<evidence type="ECO:0000313" key="2">
    <source>
        <dbReference type="EMBL" id="NOH49290.1"/>
    </source>
</evidence>
<keyword evidence="1" id="KW-0732">Signal</keyword>
<evidence type="ECO:0000313" key="5">
    <source>
        <dbReference type="Proteomes" id="UP000572072"/>
    </source>
</evidence>
<dbReference type="AlphaFoldDB" id="A0A2K7T0N6"/>
<evidence type="ECO:0000256" key="1">
    <source>
        <dbReference type="SAM" id="SignalP"/>
    </source>
</evidence>
<reference evidence="2 5" key="2">
    <citation type="submission" date="2019-08" db="EMBL/GenBank/DDBJ databases">
        <title>Draft genome sequencing and comparative genomics of hatchery-associated Vibrios.</title>
        <authorList>
            <person name="Kehlet-Delgado H."/>
            <person name="Mueller R.S."/>
        </authorList>
    </citation>
    <scope>NUCLEOTIDE SEQUENCE [LARGE SCALE GENOMIC DNA]</scope>
    <source>
        <strain evidence="2 5">00-78-3</strain>
    </source>
</reference>
<evidence type="ECO:0000313" key="3">
    <source>
        <dbReference type="EMBL" id="OHY96330.1"/>
    </source>
</evidence>
<dbReference type="RefSeq" id="WP_010451345.1">
    <property type="nucleotide sequence ID" value="NZ_CAKMTT010000067.1"/>
</dbReference>
<dbReference type="KEGG" id="vro:BSZ04_01530"/>
<dbReference type="OrthoDB" id="5891035at2"/>
<dbReference type="EMBL" id="MKFT01000001">
    <property type="protein sequence ID" value="OHY96330.1"/>
    <property type="molecule type" value="Genomic_DNA"/>
</dbReference>
<dbReference type="Proteomes" id="UP000572072">
    <property type="component" value="Unassembled WGS sequence"/>
</dbReference>
<gene>
    <name evidence="3" type="ORF">BI375_02120</name>
    <name evidence="2" type="ORF">F0262_14645</name>
</gene>
<organism evidence="2 5">
    <name type="scientific">Vibrio rotiferianus</name>
    <dbReference type="NCBI Taxonomy" id="190895"/>
    <lineage>
        <taxon>Bacteria</taxon>
        <taxon>Pseudomonadati</taxon>
        <taxon>Pseudomonadota</taxon>
        <taxon>Gammaproteobacteria</taxon>
        <taxon>Vibrionales</taxon>
        <taxon>Vibrionaceae</taxon>
        <taxon>Vibrio</taxon>
    </lineage>
</organism>
<feature type="signal peptide" evidence="1">
    <location>
        <begin position="1"/>
        <end position="21"/>
    </location>
</feature>
<dbReference type="Proteomes" id="UP000180133">
    <property type="component" value="Unassembled WGS sequence"/>
</dbReference>
<comment type="caution">
    <text evidence="2">The sequence shown here is derived from an EMBL/GenBank/DDBJ whole genome shotgun (WGS) entry which is preliminary data.</text>
</comment>
<proteinExistence type="predicted"/>
<keyword evidence="4" id="KW-1185">Reference proteome</keyword>
<sequence>MKARNALLILLTSTIGFNAYAITDASKIGANAGAMSYCYDHIASSKDKSKYRLLKLKTLEEYQDLDSGDRARALVMKKAAEDGDYLGDPLDKSRCNSLRKMLFVKY</sequence>
<evidence type="ECO:0000313" key="4">
    <source>
        <dbReference type="Proteomes" id="UP000180133"/>
    </source>
</evidence>
<dbReference type="EMBL" id="VTYN01000014">
    <property type="protein sequence ID" value="NOH49290.1"/>
    <property type="molecule type" value="Genomic_DNA"/>
</dbReference>
<accession>A0A2K7T0N6</accession>
<feature type="chain" id="PRO_5044576900" evidence="1">
    <location>
        <begin position="22"/>
        <end position="106"/>
    </location>
</feature>
<reference evidence="3 4" key="1">
    <citation type="submission" date="2016-09" db="EMBL/GenBank/DDBJ databases">
        <title>Isolation, identification and antibiotic sensitivity analysis of bacterial pathogen from juvenile Hippocampus erectus with tail-rotted disease.</title>
        <authorList>
            <person name="Yang Q."/>
        </authorList>
    </citation>
    <scope>NUCLEOTIDE SEQUENCE [LARGE SCALE GENOMIC DNA]</scope>
    <source>
        <strain evidence="3 4">HM-10</strain>
    </source>
</reference>
<dbReference type="GeneID" id="47653951"/>
<protein>
    <submittedName>
        <fullName evidence="2">Uncharacterized protein</fullName>
    </submittedName>
</protein>
<name>A0A2K7T0N6_9VIBR</name>